<dbReference type="Pfam" id="PF05354">
    <property type="entry name" value="Phage_attach"/>
    <property type="match status" value="1"/>
</dbReference>
<reference evidence="1" key="1">
    <citation type="journal article" date="2018" name="Genome Biol.">
        <title>SKESA: strategic k-mer extension for scrupulous assemblies.</title>
        <authorList>
            <person name="Souvorov A."/>
            <person name="Agarwala R."/>
            <person name="Lipman D.J."/>
        </authorList>
    </citation>
    <scope>NUCLEOTIDE SEQUENCE</scope>
    <source>
        <strain evidence="1">BCW_2640</strain>
    </source>
</reference>
<evidence type="ECO:0000313" key="1">
    <source>
        <dbReference type="EMBL" id="HAE1795934.1"/>
    </source>
</evidence>
<dbReference type="EMBL" id="DAARBX010000035">
    <property type="protein sequence ID" value="HAE1795934.1"/>
    <property type="molecule type" value="Genomic_DNA"/>
</dbReference>
<dbReference type="GO" id="GO:0019068">
    <property type="term" value="P:virion assembly"/>
    <property type="evidence" value="ECO:0007669"/>
    <property type="project" value="InterPro"/>
</dbReference>
<dbReference type="InterPro" id="IPR053734">
    <property type="entry name" value="Phage_Head-Tail_Connect_sf"/>
</dbReference>
<dbReference type="AlphaFoldDB" id="A0A5I2WWZ9"/>
<name>A0A5I2WWZ9_SALET</name>
<comment type="caution">
    <text evidence="1">The sequence shown here is derived from an EMBL/GenBank/DDBJ whole genome shotgun (WGS) entry which is preliminary data.</text>
</comment>
<protein>
    <submittedName>
        <fullName evidence="1">Phage tail protein</fullName>
    </submittedName>
</protein>
<organism evidence="1">
    <name type="scientific">Salmonella enterica subsp. enterica serovar Ank</name>
    <dbReference type="NCBI Taxonomy" id="1173578"/>
    <lineage>
        <taxon>Bacteria</taxon>
        <taxon>Pseudomonadati</taxon>
        <taxon>Pseudomonadota</taxon>
        <taxon>Gammaproteobacteria</taxon>
        <taxon>Enterobacterales</taxon>
        <taxon>Enterobacteriaceae</taxon>
        <taxon>Salmonella</taxon>
    </lineage>
</organism>
<proteinExistence type="predicted"/>
<dbReference type="InterPro" id="IPR008018">
    <property type="entry name" value="Phage_tail_attach_FII"/>
</dbReference>
<sequence>MSRFDNLFDDALSRADEAIIGVMGVNVLITSGLLEGKNISGVFDDPENVSYATPGVRIEGITPSLFVKSSVAGALRRYDTLVIGESQYWIDRKGPVDGESQILWLNTGKPPAGNRRR</sequence>
<accession>A0A5I2WWZ9</accession>
<dbReference type="SUPFAM" id="SSF69279">
    <property type="entry name" value="Phage tail proteins"/>
    <property type="match status" value="1"/>
</dbReference>
<reference evidence="1" key="2">
    <citation type="submission" date="2018-07" db="EMBL/GenBank/DDBJ databases">
        <authorList>
            <consortium name="NCBI Pathogen Detection Project"/>
        </authorList>
    </citation>
    <scope>NUCLEOTIDE SEQUENCE</scope>
    <source>
        <strain evidence="1">BCW_2640</strain>
    </source>
</reference>
<dbReference type="Gene3D" id="2.40.10.180">
    <property type="entry name" value="Phage tail proteins"/>
    <property type="match status" value="1"/>
</dbReference>
<gene>
    <name evidence="1" type="ORF">G3V02_004744</name>
</gene>